<dbReference type="InterPro" id="IPR017938">
    <property type="entry name" value="Riboflavin_synthase-like_b-brl"/>
</dbReference>
<gene>
    <name evidence="12" type="ORF">CAP_2887</name>
</gene>
<dbReference type="InterPro" id="IPR001783">
    <property type="entry name" value="Lumazine-bd"/>
</dbReference>
<sequence length="234" mass="24616">MFTGLVETIGVLRRRTGGAVARALIEANLGPLELGESISVNGACLTVDRIAPGGFECDMSPETLERTTLGRLPLGARVHLERATPLGGRMGGHVVLGHVDGIGRVSATERKGGALRVEVQAPAELARFIAIKGSIAIDGTSLTLNAAGLPRGPHLTFDVMLVPHTLGRTLLAELRPGAEVNLEVDVLARYVARQLEVVALQDSGAATHPGREGTVEHVDPDQRILQKLRSAGFA</sequence>
<evidence type="ECO:0000256" key="5">
    <source>
        <dbReference type="ARBA" id="ARBA00013950"/>
    </source>
</evidence>
<evidence type="ECO:0000256" key="10">
    <source>
        <dbReference type="PROSITE-ProRule" id="PRU00524"/>
    </source>
</evidence>
<accession>A0A017TAN1</accession>
<reference evidence="12 13" key="1">
    <citation type="submission" date="2013-05" db="EMBL/GenBank/DDBJ databases">
        <title>Genome assembly of Chondromyces apiculatus DSM 436.</title>
        <authorList>
            <person name="Sharma G."/>
            <person name="Khatri I."/>
            <person name="Kaur C."/>
            <person name="Mayilraj S."/>
            <person name="Subramanian S."/>
        </authorList>
    </citation>
    <scope>NUCLEOTIDE SEQUENCE [LARGE SCALE GENOMIC DNA]</scope>
    <source>
        <strain evidence="12 13">DSM 436</strain>
    </source>
</reference>
<dbReference type="RefSeq" id="WP_044241158.1">
    <property type="nucleotide sequence ID" value="NZ_ASRX01000020.1"/>
</dbReference>
<keyword evidence="7" id="KW-0808">Transferase</keyword>
<feature type="domain" description="Lumazine-binding" evidence="11">
    <location>
        <begin position="1"/>
        <end position="93"/>
    </location>
</feature>
<evidence type="ECO:0000256" key="1">
    <source>
        <dbReference type="ARBA" id="ARBA00000968"/>
    </source>
</evidence>
<evidence type="ECO:0000256" key="9">
    <source>
        <dbReference type="NCBIfam" id="TIGR00187"/>
    </source>
</evidence>
<evidence type="ECO:0000313" key="12">
    <source>
        <dbReference type="EMBL" id="EYF05885.1"/>
    </source>
</evidence>
<dbReference type="InterPro" id="IPR026017">
    <property type="entry name" value="Lumazine-bd_dom"/>
</dbReference>
<proteinExistence type="predicted"/>
<dbReference type="GO" id="GO:0004746">
    <property type="term" value="F:riboflavin synthase activity"/>
    <property type="evidence" value="ECO:0007669"/>
    <property type="project" value="UniProtKB-UniRule"/>
</dbReference>
<evidence type="ECO:0000256" key="7">
    <source>
        <dbReference type="ARBA" id="ARBA00022679"/>
    </source>
</evidence>
<protein>
    <recommendedName>
        <fullName evidence="5 9">Riboflavin synthase</fullName>
        <ecNumber evidence="4 9">2.5.1.9</ecNumber>
    </recommendedName>
</protein>
<dbReference type="GO" id="GO:0009231">
    <property type="term" value="P:riboflavin biosynthetic process"/>
    <property type="evidence" value="ECO:0007669"/>
    <property type="project" value="UniProtKB-KW"/>
</dbReference>
<feature type="repeat" description="Lumazine-binding" evidence="10">
    <location>
        <begin position="1"/>
        <end position="93"/>
    </location>
</feature>
<dbReference type="Gene3D" id="2.40.30.20">
    <property type="match status" value="2"/>
</dbReference>
<keyword evidence="8" id="KW-0677">Repeat</keyword>
<dbReference type="eggNOG" id="COG0307">
    <property type="taxonomic scope" value="Bacteria"/>
</dbReference>
<dbReference type="STRING" id="1192034.CAP_2887"/>
<evidence type="ECO:0000256" key="8">
    <source>
        <dbReference type="ARBA" id="ARBA00022737"/>
    </source>
</evidence>
<dbReference type="SUPFAM" id="SSF63380">
    <property type="entry name" value="Riboflavin synthase domain-like"/>
    <property type="match status" value="2"/>
</dbReference>
<feature type="domain" description="Lumazine-binding" evidence="11">
    <location>
        <begin position="94"/>
        <end position="195"/>
    </location>
</feature>
<dbReference type="NCBIfam" id="NF006767">
    <property type="entry name" value="PRK09289.1"/>
    <property type="match status" value="1"/>
</dbReference>
<evidence type="ECO:0000256" key="3">
    <source>
        <dbReference type="ARBA" id="ARBA00004887"/>
    </source>
</evidence>
<evidence type="ECO:0000313" key="13">
    <source>
        <dbReference type="Proteomes" id="UP000019678"/>
    </source>
</evidence>
<evidence type="ECO:0000256" key="4">
    <source>
        <dbReference type="ARBA" id="ARBA00012827"/>
    </source>
</evidence>
<dbReference type="PANTHER" id="PTHR21098:SF12">
    <property type="entry name" value="RIBOFLAVIN SYNTHASE"/>
    <property type="match status" value="1"/>
</dbReference>
<comment type="catalytic activity">
    <reaction evidence="1">
        <text>2 6,7-dimethyl-8-(1-D-ribityl)lumazine + H(+) = 5-amino-6-(D-ribitylamino)uracil + riboflavin</text>
        <dbReference type="Rhea" id="RHEA:20772"/>
        <dbReference type="ChEBI" id="CHEBI:15378"/>
        <dbReference type="ChEBI" id="CHEBI:15934"/>
        <dbReference type="ChEBI" id="CHEBI:57986"/>
        <dbReference type="ChEBI" id="CHEBI:58201"/>
        <dbReference type="EC" id="2.5.1.9"/>
    </reaction>
</comment>
<dbReference type="AlphaFoldDB" id="A0A017TAN1"/>
<evidence type="ECO:0000256" key="2">
    <source>
        <dbReference type="ARBA" id="ARBA00002803"/>
    </source>
</evidence>
<dbReference type="PROSITE" id="PS51177">
    <property type="entry name" value="LUMAZINE_BIND"/>
    <property type="match status" value="2"/>
</dbReference>
<name>A0A017TAN1_9BACT</name>
<dbReference type="PANTHER" id="PTHR21098">
    <property type="entry name" value="RIBOFLAVIN SYNTHASE ALPHA CHAIN"/>
    <property type="match status" value="1"/>
</dbReference>
<evidence type="ECO:0000259" key="11">
    <source>
        <dbReference type="PROSITE" id="PS51177"/>
    </source>
</evidence>
<evidence type="ECO:0000256" key="6">
    <source>
        <dbReference type="ARBA" id="ARBA00022619"/>
    </source>
</evidence>
<dbReference type="CDD" id="cd00402">
    <property type="entry name" value="Riboflavin_synthase_like"/>
    <property type="match status" value="1"/>
</dbReference>
<dbReference type="InterPro" id="IPR023366">
    <property type="entry name" value="ATP_synth_asu-like_sf"/>
</dbReference>
<comment type="function">
    <text evidence="2">Catalyzes the dismutation of two molecules of 6,7-dimethyl-8-ribityllumazine, resulting in the formation of riboflavin and 5-amino-6-(D-ribitylamino)uracil.</text>
</comment>
<dbReference type="FunFam" id="2.40.30.20:FF:000004">
    <property type="entry name" value="Riboflavin synthase, alpha subunit"/>
    <property type="match status" value="1"/>
</dbReference>
<dbReference type="PIRSF" id="PIRSF000498">
    <property type="entry name" value="Riboflavin_syn_A"/>
    <property type="match status" value="1"/>
</dbReference>
<dbReference type="Pfam" id="PF00677">
    <property type="entry name" value="Lum_binding"/>
    <property type="match status" value="2"/>
</dbReference>
<dbReference type="EC" id="2.5.1.9" evidence="4 9"/>
<organism evidence="12 13">
    <name type="scientific">Chondromyces apiculatus DSM 436</name>
    <dbReference type="NCBI Taxonomy" id="1192034"/>
    <lineage>
        <taxon>Bacteria</taxon>
        <taxon>Pseudomonadati</taxon>
        <taxon>Myxococcota</taxon>
        <taxon>Polyangia</taxon>
        <taxon>Polyangiales</taxon>
        <taxon>Polyangiaceae</taxon>
        <taxon>Chondromyces</taxon>
    </lineage>
</organism>
<dbReference type="NCBIfam" id="TIGR00187">
    <property type="entry name" value="ribE"/>
    <property type="match status" value="1"/>
</dbReference>
<comment type="pathway">
    <text evidence="3">Cofactor biosynthesis; riboflavin biosynthesis; riboflavin from 2-hydroxy-3-oxobutyl phosphate and 5-amino-6-(D-ribitylamino)uracil: step 2/2.</text>
</comment>
<dbReference type="Proteomes" id="UP000019678">
    <property type="component" value="Unassembled WGS sequence"/>
</dbReference>
<feature type="repeat" description="Lumazine-binding" evidence="10">
    <location>
        <begin position="94"/>
        <end position="195"/>
    </location>
</feature>
<keyword evidence="6" id="KW-0686">Riboflavin biosynthesis</keyword>
<dbReference type="OrthoDB" id="9788537at2"/>
<comment type="caution">
    <text evidence="12">The sequence shown here is derived from an EMBL/GenBank/DDBJ whole genome shotgun (WGS) entry which is preliminary data.</text>
</comment>
<dbReference type="EMBL" id="ASRX01000020">
    <property type="protein sequence ID" value="EYF05885.1"/>
    <property type="molecule type" value="Genomic_DNA"/>
</dbReference>
<keyword evidence="13" id="KW-1185">Reference proteome</keyword>